<reference evidence="1 2" key="1">
    <citation type="submission" date="2019-03" db="EMBL/GenBank/DDBJ databases">
        <title>Genomic Encyclopedia of Type Strains, Phase III (KMG-III): the genomes of soil and plant-associated and newly described type strains.</title>
        <authorList>
            <person name="Whitman W."/>
        </authorList>
    </citation>
    <scope>NUCLEOTIDE SEQUENCE [LARGE SCALE GENOMIC DNA]</scope>
    <source>
        <strain evidence="1 2">LMG 29544</strain>
    </source>
</reference>
<organism evidence="1 2">
    <name type="scientific">Paraburkholderia rhizosphaerae</name>
    <dbReference type="NCBI Taxonomy" id="480658"/>
    <lineage>
        <taxon>Bacteria</taxon>
        <taxon>Pseudomonadati</taxon>
        <taxon>Pseudomonadota</taxon>
        <taxon>Betaproteobacteria</taxon>
        <taxon>Burkholderiales</taxon>
        <taxon>Burkholderiaceae</taxon>
        <taxon>Paraburkholderia</taxon>
    </lineage>
</organism>
<comment type="caution">
    <text evidence="1">The sequence shown here is derived from an EMBL/GenBank/DDBJ whole genome shotgun (WGS) entry which is preliminary data.</text>
</comment>
<sequence>MPRLEPIDDHCRHLAFASEATVFVGQNINALMVRSKLHSETVHQMCIFPASGNAENNGFVAPGERSDIVMRFRCWLKNLDKPLISDGCCPKTCL</sequence>
<gene>
    <name evidence="1" type="ORF">BX592_11467</name>
</gene>
<proteinExistence type="predicted"/>
<evidence type="ECO:0000313" key="1">
    <source>
        <dbReference type="EMBL" id="TDY45400.1"/>
    </source>
</evidence>
<protein>
    <submittedName>
        <fullName evidence="1">Uncharacterized protein</fullName>
    </submittedName>
</protein>
<dbReference type="AlphaFoldDB" id="A0A4R8LP19"/>
<keyword evidence="2" id="KW-1185">Reference proteome</keyword>
<evidence type="ECO:0000313" key="2">
    <source>
        <dbReference type="Proteomes" id="UP000295509"/>
    </source>
</evidence>
<name>A0A4R8LP19_9BURK</name>
<dbReference type="EMBL" id="SORE01000014">
    <property type="protein sequence ID" value="TDY45400.1"/>
    <property type="molecule type" value="Genomic_DNA"/>
</dbReference>
<accession>A0A4R8LP19</accession>
<dbReference type="Proteomes" id="UP000295509">
    <property type="component" value="Unassembled WGS sequence"/>
</dbReference>